<evidence type="ECO:0000256" key="6">
    <source>
        <dbReference type="ARBA" id="ARBA00023004"/>
    </source>
</evidence>
<evidence type="ECO:0000256" key="1">
    <source>
        <dbReference type="ARBA" id="ARBA00001970"/>
    </source>
</evidence>
<dbReference type="PROSITE" id="PS51405">
    <property type="entry name" value="HEME_HALOPEROXIDASE"/>
    <property type="match status" value="1"/>
</dbReference>
<dbReference type="GO" id="GO:0046872">
    <property type="term" value="F:metal ion binding"/>
    <property type="evidence" value="ECO:0007669"/>
    <property type="project" value="UniProtKB-KW"/>
</dbReference>
<feature type="chain" id="PRO_5040833341" evidence="8">
    <location>
        <begin position="22"/>
        <end position="341"/>
    </location>
</feature>
<proteinExistence type="inferred from homology"/>
<keyword evidence="5 10" id="KW-0560">Oxidoreductase</keyword>
<evidence type="ECO:0000256" key="5">
    <source>
        <dbReference type="ARBA" id="ARBA00023002"/>
    </source>
</evidence>
<dbReference type="Pfam" id="PF01328">
    <property type="entry name" value="Peroxidase_2"/>
    <property type="match status" value="1"/>
</dbReference>
<dbReference type="SUPFAM" id="SSF47571">
    <property type="entry name" value="Cloroperoxidase"/>
    <property type="match status" value="1"/>
</dbReference>
<dbReference type="GO" id="GO:0004601">
    <property type="term" value="F:peroxidase activity"/>
    <property type="evidence" value="ECO:0007669"/>
    <property type="project" value="UniProtKB-KW"/>
</dbReference>
<dbReference type="AlphaFoldDB" id="A0A9W8IZR8"/>
<dbReference type="PANTHER" id="PTHR33577:SF16">
    <property type="entry name" value="HEME HALOPEROXIDASE FAMILY PROFILE DOMAIN-CONTAINING PROTEIN"/>
    <property type="match status" value="1"/>
</dbReference>
<comment type="cofactor">
    <cofactor evidence="1">
        <name>heme b</name>
        <dbReference type="ChEBI" id="CHEBI:60344"/>
    </cofactor>
</comment>
<keyword evidence="3" id="KW-0349">Heme</keyword>
<dbReference type="InterPro" id="IPR000028">
    <property type="entry name" value="Chloroperoxidase"/>
</dbReference>
<keyword evidence="2 10" id="KW-0575">Peroxidase</keyword>
<evidence type="ECO:0000256" key="8">
    <source>
        <dbReference type="SAM" id="SignalP"/>
    </source>
</evidence>
<organism evidence="10 11">
    <name type="scientific">Candolleomyces eurysporus</name>
    <dbReference type="NCBI Taxonomy" id="2828524"/>
    <lineage>
        <taxon>Eukaryota</taxon>
        <taxon>Fungi</taxon>
        <taxon>Dikarya</taxon>
        <taxon>Basidiomycota</taxon>
        <taxon>Agaricomycotina</taxon>
        <taxon>Agaricomycetes</taxon>
        <taxon>Agaricomycetidae</taxon>
        <taxon>Agaricales</taxon>
        <taxon>Agaricineae</taxon>
        <taxon>Psathyrellaceae</taxon>
        <taxon>Candolleomyces</taxon>
    </lineage>
</organism>
<evidence type="ECO:0000259" key="9">
    <source>
        <dbReference type="PROSITE" id="PS51405"/>
    </source>
</evidence>
<reference evidence="10" key="1">
    <citation type="submission" date="2022-06" db="EMBL/GenBank/DDBJ databases">
        <title>Genome Sequence of Candolleomyces eurysporus.</title>
        <authorList>
            <person name="Buettner E."/>
        </authorList>
    </citation>
    <scope>NUCLEOTIDE SEQUENCE</scope>
    <source>
        <strain evidence="10">VTCC 930004</strain>
    </source>
</reference>
<comment type="similarity">
    <text evidence="7">Belongs to the chloroperoxidase family.</text>
</comment>
<dbReference type="PANTHER" id="PTHR33577">
    <property type="entry name" value="STERIGMATOCYSTIN BIOSYNTHESIS PEROXIDASE STCC-RELATED"/>
    <property type="match status" value="1"/>
</dbReference>
<dbReference type="EMBL" id="JANBPK010001570">
    <property type="protein sequence ID" value="KAJ2921633.1"/>
    <property type="molecule type" value="Genomic_DNA"/>
</dbReference>
<keyword evidence="11" id="KW-1185">Reference proteome</keyword>
<keyword evidence="6" id="KW-0408">Iron</keyword>
<keyword evidence="4" id="KW-0479">Metal-binding</keyword>
<dbReference type="InterPro" id="IPR036851">
    <property type="entry name" value="Chloroperoxidase-like_sf"/>
</dbReference>
<evidence type="ECO:0000313" key="11">
    <source>
        <dbReference type="Proteomes" id="UP001140091"/>
    </source>
</evidence>
<sequence>MISRPFVLLSALFATLSTSSAFPNHGHSLKRQEFKDASAGTGAKLVHDPAHPLMPLRDGDERGPCPGMNTLASHGCISSDGVASPSKMVIAAQEGLNVENKFAVFVTYLNHLMNGNLVTDLLSIGDKTSKTGPDPPAPAHAGGLNVHRTFEGDAGMTRADTFFGDNHSFNQTLFDEVRWMRSLFIFMDQFIDFSNRFGDGFYNLTVAGELRFQRLQDSIATNPEFSFKNVRYFTADGESVFPINFFVDGRQTEKKLDMDSARSFFEEMKFLPDLFRSAMPMSNQGRADIFRMHPFLPGGNVDGKVNNFAVDPASETFETPCVLYDDILMTVKGLYPTRWGC</sequence>
<evidence type="ECO:0000256" key="2">
    <source>
        <dbReference type="ARBA" id="ARBA00022559"/>
    </source>
</evidence>
<protein>
    <submittedName>
        <fullName evidence="10">Heme-thiolate peroxidase</fullName>
        <ecNumber evidence="10">1.11.2.1</ecNumber>
    </submittedName>
</protein>
<comment type="caution">
    <text evidence="10">The sequence shown here is derived from an EMBL/GenBank/DDBJ whole genome shotgun (WGS) entry which is preliminary data.</text>
</comment>
<evidence type="ECO:0000256" key="3">
    <source>
        <dbReference type="ARBA" id="ARBA00022617"/>
    </source>
</evidence>
<evidence type="ECO:0000256" key="7">
    <source>
        <dbReference type="ARBA" id="ARBA00025795"/>
    </source>
</evidence>
<dbReference type="EC" id="1.11.2.1" evidence="10"/>
<keyword evidence="8" id="KW-0732">Signal</keyword>
<feature type="signal peptide" evidence="8">
    <location>
        <begin position="1"/>
        <end position="21"/>
    </location>
</feature>
<evidence type="ECO:0000313" key="10">
    <source>
        <dbReference type="EMBL" id="KAJ2921633.1"/>
    </source>
</evidence>
<name>A0A9W8IZR8_9AGAR</name>
<evidence type="ECO:0000256" key="4">
    <source>
        <dbReference type="ARBA" id="ARBA00022723"/>
    </source>
</evidence>
<accession>A0A9W8IZR8</accession>
<feature type="non-terminal residue" evidence="10">
    <location>
        <position position="341"/>
    </location>
</feature>
<dbReference type="Proteomes" id="UP001140091">
    <property type="component" value="Unassembled WGS sequence"/>
</dbReference>
<dbReference type="Gene3D" id="1.10.489.10">
    <property type="entry name" value="Chloroperoxidase-like"/>
    <property type="match status" value="1"/>
</dbReference>
<gene>
    <name evidence="10" type="ORF">H1R20_g15461</name>
</gene>
<dbReference type="OrthoDB" id="2542103at2759"/>
<feature type="domain" description="Heme haloperoxidase family profile" evidence="9">
    <location>
        <begin position="49"/>
        <end position="291"/>
    </location>
</feature>